<evidence type="ECO:0000259" key="5">
    <source>
        <dbReference type="PROSITE" id="PS51192"/>
    </source>
</evidence>
<gene>
    <name evidence="7" type="ORF">GJD93_02145</name>
</gene>
<dbReference type="Proteomes" id="UP000405075">
    <property type="component" value="Chromosome"/>
</dbReference>
<evidence type="ECO:0000256" key="4">
    <source>
        <dbReference type="ARBA" id="ARBA00022840"/>
    </source>
</evidence>
<evidence type="ECO:0000256" key="2">
    <source>
        <dbReference type="ARBA" id="ARBA00022801"/>
    </source>
</evidence>
<dbReference type="AlphaFoldDB" id="A0AAP9GSH0"/>
<dbReference type="PANTHER" id="PTHR11274:SF0">
    <property type="entry name" value="GENERAL TRANSCRIPTION AND DNA REPAIR FACTOR IIH HELICASE SUBUNIT XPB"/>
    <property type="match status" value="1"/>
</dbReference>
<keyword evidence="4" id="KW-0067">ATP-binding</keyword>
<evidence type="ECO:0000256" key="1">
    <source>
        <dbReference type="ARBA" id="ARBA00022741"/>
    </source>
</evidence>
<dbReference type="InterPro" id="IPR001650">
    <property type="entry name" value="Helicase_C-like"/>
</dbReference>
<dbReference type="SMART" id="SM00487">
    <property type="entry name" value="DEXDc"/>
    <property type="match status" value="1"/>
</dbReference>
<dbReference type="InterPro" id="IPR027417">
    <property type="entry name" value="P-loop_NTPase"/>
</dbReference>
<feature type="domain" description="Helicase ATP-binding" evidence="5">
    <location>
        <begin position="281"/>
        <end position="453"/>
    </location>
</feature>
<dbReference type="InterPro" id="IPR050615">
    <property type="entry name" value="ATP-dep_DNA_Helicase"/>
</dbReference>
<dbReference type="CDD" id="cd17926">
    <property type="entry name" value="DEXHc_RE"/>
    <property type="match status" value="1"/>
</dbReference>
<dbReference type="Pfam" id="PF00271">
    <property type="entry name" value="Helicase_C"/>
    <property type="match status" value="1"/>
</dbReference>
<dbReference type="PANTHER" id="PTHR11274">
    <property type="entry name" value="RAD25/XP-B DNA REPAIR HELICASE"/>
    <property type="match status" value="1"/>
</dbReference>
<protein>
    <submittedName>
        <fullName evidence="7">DEAD/DEAH box helicase</fullName>
    </submittedName>
</protein>
<proteinExistence type="predicted"/>
<dbReference type="RefSeq" id="WP_154320224.1">
    <property type="nucleotide sequence ID" value="NZ_CP046045.1"/>
</dbReference>
<sequence>MNTLKSLNLLSVYRTENNNLYSEFYRPILSCAVKYDRAVGFFSSSILTSSLKGISRIVQSNGYIRLIIGHPLERDEYEIIKNSSSQKKQDLISKYIDDLLDMMKSEESNNQRLLILGYLISINKIEIKYALRRKGMYHEKIGIVYDEENNIVVFQGSANETPSAFFEDINSECISVYKSWNEEIFNDYGNEYINAFENLWNNQNKNTLTIDVLSKQYEKINEFIKSNIIKDTNPLDLEKIFTTLDNEIEEKNSNNDNTPELPKHIGIHSFKVRDHQKVALRKWKANEFKGILKHATGSGKTITALYALTKIFEAMQKSNQPLCVIISVPYIDLANQWVKEANTFNIIPIRCYENKNQWYDNLKVKTSLFQLNQIPFICILVVNKTLVSSDFKDLISKIPSRNLMLIGDECHRHGAEETNKSLPDARFRLGLSATPFIDDEDEIDSPFTNYAKENLLNYYECIVDEYDLENAINDNILTSYEYHIIPTYLTFEEQEEYDSLSYEIGKILSQSDGKLKKNEATRLAILSSQRSRLLGSAVNKLTTLNSLIKSISPDERKLSLVYVGEGRNNEDNRIIDEVSKILRSNNWKTAQFISSTPRSERKNYLEMFKNEQIDALVAMKVLDEGIDVPACKTAFILASTKNPRQYIQRRGRVLRKFPGKDMAKIYDFVTLPCPEHQSAYAKTLKFSELERIKDFTLLAINKVDIESMIDSLELRNV</sequence>
<dbReference type="GO" id="GO:0005524">
    <property type="term" value="F:ATP binding"/>
    <property type="evidence" value="ECO:0007669"/>
    <property type="project" value="UniProtKB-KW"/>
</dbReference>
<name>A0AAP9GSH0_9GAMM</name>
<evidence type="ECO:0000256" key="3">
    <source>
        <dbReference type="ARBA" id="ARBA00022806"/>
    </source>
</evidence>
<evidence type="ECO:0000313" key="7">
    <source>
        <dbReference type="EMBL" id="QGM26570.1"/>
    </source>
</evidence>
<evidence type="ECO:0000259" key="6">
    <source>
        <dbReference type="PROSITE" id="PS51194"/>
    </source>
</evidence>
<dbReference type="Gene3D" id="3.40.50.300">
    <property type="entry name" value="P-loop containing nucleotide triphosphate hydrolases"/>
    <property type="match status" value="2"/>
</dbReference>
<keyword evidence="3 7" id="KW-0347">Helicase</keyword>
<dbReference type="GO" id="GO:0004386">
    <property type="term" value="F:helicase activity"/>
    <property type="evidence" value="ECO:0007669"/>
    <property type="project" value="UniProtKB-KW"/>
</dbReference>
<keyword evidence="2" id="KW-0378">Hydrolase</keyword>
<dbReference type="GO" id="GO:0003677">
    <property type="term" value="F:DNA binding"/>
    <property type="evidence" value="ECO:0007669"/>
    <property type="project" value="InterPro"/>
</dbReference>
<dbReference type="CDD" id="cd09179">
    <property type="entry name" value="PLDc_N_DEXD_a"/>
    <property type="match status" value="1"/>
</dbReference>
<keyword evidence="1" id="KW-0547">Nucleotide-binding</keyword>
<dbReference type="GO" id="GO:0016787">
    <property type="term" value="F:hydrolase activity"/>
    <property type="evidence" value="ECO:0007669"/>
    <property type="project" value="UniProtKB-KW"/>
</dbReference>
<dbReference type="InterPro" id="IPR014001">
    <property type="entry name" value="Helicase_ATP-bd"/>
</dbReference>
<dbReference type="SMART" id="SM00490">
    <property type="entry name" value="HELICc"/>
    <property type="match status" value="1"/>
</dbReference>
<evidence type="ECO:0000313" key="8">
    <source>
        <dbReference type="Proteomes" id="UP000405075"/>
    </source>
</evidence>
<dbReference type="EMBL" id="CP046045">
    <property type="protein sequence ID" value="QGM26570.1"/>
    <property type="molecule type" value="Genomic_DNA"/>
</dbReference>
<dbReference type="PROSITE" id="PS51194">
    <property type="entry name" value="HELICASE_CTER"/>
    <property type="match status" value="1"/>
</dbReference>
<reference evidence="8" key="1">
    <citation type="submission" date="2019-11" db="EMBL/GenBank/DDBJ databases">
        <title>Escherichia coli 1916D6.</title>
        <authorList>
            <person name="Yao H."/>
            <person name="Du X."/>
            <person name="Yu R."/>
            <person name="Li A."/>
        </authorList>
    </citation>
    <scope>NUCLEOTIDE SEQUENCE [LARGE SCALE GENOMIC DNA]</scope>
    <source>
        <strain evidence="8">19110F47</strain>
    </source>
</reference>
<dbReference type="SUPFAM" id="SSF52540">
    <property type="entry name" value="P-loop containing nucleoside triphosphate hydrolases"/>
    <property type="match status" value="2"/>
</dbReference>
<accession>A0AAP9GSH0</accession>
<feature type="domain" description="Helicase C-terminal" evidence="6">
    <location>
        <begin position="543"/>
        <end position="706"/>
    </location>
</feature>
<dbReference type="Pfam" id="PF04851">
    <property type="entry name" value="ResIII"/>
    <property type="match status" value="1"/>
</dbReference>
<dbReference type="InterPro" id="IPR006935">
    <property type="entry name" value="Helicase/UvrB_N"/>
</dbReference>
<organism evidence="7 8">
    <name type="scientific">Acinetobacter towneri</name>
    <dbReference type="NCBI Taxonomy" id="202956"/>
    <lineage>
        <taxon>Bacteria</taxon>
        <taxon>Pseudomonadati</taxon>
        <taxon>Pseudomonadota</taxon>
        <taxon>Gammaproteobacteria</taxon>
        <taxon>Moraxellales</taxon>
        <taxon>Moraxellaceae</taxon>
        <taxon>Acinetobacter</taxon>
    </lineage>
</organism>
<dbReference type="PROSITE" id="PS51192">
    <property type="entry name" value="HELICASE_ATP_BIND_1"/>
    <property type="match status" value="1"/>
</dbReference>